<evidence type="ECO:0000256" key="1">
    <source>
        <dbReference type="ARBA" id="ARBA00022729"/>
    </source>
</evidence>
<evidence type="ECO:0000259" key="3">
    <source>
        <dbReference type="Pfam" id="PF18962"/>
    </source>
</evidence>
<dbReference type="OrthoDB" id="9806701at2"/>
<organism evidence="4 5">
    <name type="scientific">Kaistella jeonii</name>
    <dbReference type="NCBI Taxonomy" id="266749"/>
    <lineage>
        <taxon>Bacteria</taxon>
        <taxon>Pseudomonadati</taxon>
        <taxon>Bacteroidota</taxon>
        <taxon>Flavobacteriia</taxon>
        <taxon>Flavobacteriales</taxon>
        <taxon>Weeksellaceae</taxon>
        <taxon>Chryseobacterium group</taxon>
        <taxon>Kaistella</taxon>
    </lineage>
</organism>
<feature type="chain" id="PRO_5002130487" description="Secretion system C-terminal sorting domain-containing protein" evidence="2">
    <location>
        <begin position="26"/>
        <end position="475"/>
    </location>
</feature>
<gene>
    <name evidence="4" type="ORF">OA86_03160</name>
</gene>
<accession>A0A0C1CZ10</accession>
<dbReference type="Proteomes" id="UP000031473">
    <property type="component" value="Unassembled WGS sequence"/>
</dbReference>
<feature type="domain" description="Secretion system C-terminal sorting" evidence="3">
    <location>
        <begin position="408"/>
        <end position="473"/>
    </location>
</feature>
<evidence type="ECO:0000313" key="5">
    <source>
        <dbReference type="Proteomes" id="UP000031473"/>
    </source>
</evidence>
<reference evidence="4 5" key="1">
    <citation type="submission" date="2014-10" db="EMBL/GenBank/DDBJ databases">
        <title>Kaistella jeonii genome.</title>
        <authorList>
            <person name="Clayton J.T."/>
            <person name="Newman J.D."/>
        </authorList>
    </citation>
    <scope>NUCLEOTIDE SEQUENCE [LARGE SCALE GENOMIC DNA]</scope>
    <source>
        <strain evidence="4 5">DSM 17048</strain>
    </source>
</reference>
<protein>
    <recommendedName>
        <fullName evidence="3">Secretion system C-terminal sorting domain-containing protein</fullName>
    </recommendedName>
</protein>
<dbReference type="AlphaFoldDB" id="A0A0C1CZ10"/>
<comment type="caution">
    <text evidence="4">The sequence shown here is derived from an EMBL/GenBank/DDBJ whole genome shotgun (WGS) entry which is preliminary data.</text>
</comment>
<sequence>MIMKKITLLLLTACNLLLFSQTNRNSDVQKTVQQLPVVYNTPTKPYVTLDAYNKAFNSQNINAPLLYGQFPPIGTSTITSQQFEAANAQYSSNAADDFTVPAGKSWQVSAVYVRGYSVSPVYPTSYNVTFYTNTASNLPGTIVRTENVMLAAGSNSPALPLATALTLAAGKYWVSVQAVLDFTGGGQWYWETYTDTATLSAPFAWTNPGNGFATPCNTVWNTGSICIAGQLKDLQFSLDGIETNAVAAPCKTYVGRILSTDLTETTRLYRDAVPSVCGTTKVYPTPAFSGNYHYKSYTIQNTLSTTNCVTVNLTNPDPTNQVHLVAYSGSFNPANIALNYIGDSGTSSFGSSVATMSITMPANSTMVIVANEAVANSTFSVDYTLDILSTNCGGILRTGEVGGKSVSIYPNPVKTILFVNGMKVNDAKVYDVSGKLIAVKSTENQINVEGLAKGNYLLQMKDKDGNSTTTKFIKK</sequence>
<dbReference type="Pfam" id="PF18962">
    <property type="entry name" value="Por_Secre_tail"/>
    <property type="match status" value="1"/>
</dbReference>
<proteinExistence type="predicted"/>
<evidence type="ECO:0000256" key="2">
    <source>
        <dbReference type="SAM" id="SignalP"/>
    </source>
</evidence>
<keyword evidence="1 2" id="KW-0732">Signal</keyword>
<keyword evidence="5" id="KW-1185">Reference proteome</keyword>
<dbReference type="STRING" id="266749.SAMN05421876_103267"/>
<dbReference type="InterPro" id="IPR026444">
    <property type="entry name" value="Secre_tail"/>
</dbReference>
<feature type="signal peptide" evidence="2">
    <location>
        <begin position="1"/>
        <end position="25"/>
    </location>
</feature>
<name>A0A0C1CZ10_9FLAO</name>
<evidence type="ECO:0000313" key="4">
    <source>
        <dbReference type="EMBL" id="KIA89641.1"/>
    </source>
</evidence>
<dbReference type="NCBIfam" id="TIGR04183">
    <property type="entry name" value="Por_Secre_tail"/>
    <property type="match status" value="1"/>
</dbReference>
<dbReference type="EMBL" id="JSYL01000002">
    <property type="protein sequence ID" value="KIA89641.1"/>
    <property type="molecule type" value="Genomic_DNA"/>
</dbReference>